<keyword evidence="7" id="KW-0479">Metal-binding</keyword>
<comment type="subcellular location">
    <subcellularLocation>
        <location evidence="1">Cell membrane</location>
        <topology evidence="1">Multi-pass membrane protein</topology>
    </subcellularLocation>
</comment>
<dbReference type="PANTHER" id="PTHR43141:SF5">
    <property type="entry name" value="CYTOCHROME BD-I UBIQUINOL OXIDASE SUBUNIT 2"/>
    <property type="match status" value="1"/>
</dbReference>
<evidence type="ECO:0000256" key="3">
    <source>
        <dbReference type="ARBA" id="ARBA00022448"/>
    </source>
</evidence>
<reference evidence="14" key="1">
    <citation type="journal article" date="2019" name="Int. J. Syst. Evol. Microbiol.">
        <title>The Global Catalogue of Microorganisms (GCM) 10K type strain sequencing project: providing services to taxonomists for standard genome sequencing and annotation.</title>
        <authorList>
            <consortium name="The Broad Institute Genomics Platform"/>
            <consortium name="The Broad Institute Genome Sequencing Center for Infectious Disease"/>
            <person name="Wu L."/>
            <person name="Ma J."/>
        </authorList>
    </citation>
    <scope>NUCLEOTIDE SEQUENCE [LARGE SCALE GENOMIC DNA]</scope>
    <source>
        <strain evidence="14">NBRC 108755</strain>
    </source>
</reference>
<dbReference type="PANTHER" id="PTHR43141">
    <property type="entry name" value="CYTOCHROME BD2 SUBUNIT II"/>
    <property type="match status" value="1"/>
</dbReference>
<evidence type="ECO:0000256" key="11">
    <source>
        <dbReference type="ARBA" id="ARBA00023136"/>
    </source>
</evidence>
<feature type="transmembrane region" description="Helical" evidence="12">
    <location>
        <begin position="196"/>
        <end position="217"/>
    </location>
</feature>
<comment type="similarity">
    <text evidence="2">Belongs to the cytochrome ubiquinol oxidase subunit 2 family.</text>
</comment>
<feature type="transmembrane region" description="Helical" evidence="12">
    <location>
        <begin position="294"/>
        <end position="316"/>
    </location>
</feature>
<proteinExistence type="inferred from homology"/>
<keyword evidence="9 12" id="KW-1133">Transmembrane helix</keyword>
<organism evidence="13 14">
    <name type="scientific">Homoserinibacter gongjuensis</name>
    <dbReference type="NCBI Taxonomy" id="1162968"/>
    <lineage>
        <taxon>Bacteria</taxon>
        <taxon>Bacillati</taxon>
        <taxon>Actinomycetota</taxon>
        <taxon>Actinomycetes</taxon>
        <taxon>Micrococcales</taxon>
        <taxon>Microbacteriaceae</taxon>
        <taxon>Homoserinibacter</taxon>
    </lineage>
</organism>
<sequence>MDALPVVWFIAIALLWTGYILLEGFDLGVGMHMLVSARDEKQRRVMLNAIGPVWDGNEVWLIVAGAGIFAAFPFWYASLFSTLYVPLVLVLLGLIFRAVAIEYRGKITARRWTRFWDWSIGVGSTVAAFGIGAALALTTTGLPIDGNGDRVGGPFVWLTPIAVLGGLALVGFSLVHGATFLALKTDGPVRERMGKLVPRLAPVALLPIAGWAVLVQLDGGDVLSWTLLGLAVVAGVVGWVFARMRREGWAFTGFAAFGALGAAAIFAAAFPVVLPSTIDPAFDLTIWNAASGSYTLGVMTVVAAVSLPFILAYQAWSYWVFRKRVAPHHLPDPHDVVPAIRPDAVSSGR</sequence>
<keyword evidence="4" id="KW-1003">Cell membrane</keyword>
<dbReference type="Pfam" id="PF02322">
    <property type="entry name" value="Cyt_bd_oxida_II"/>
    <property type="match status" value="1"/>
</dbReference>
<keyword evidence="3" id="KW-0813">Transport</keyword>
<protein>
    <submittedName>
        <fullName evidence="13">Cytochrome c oxidase assembly protein</fullName>
    </submittedName>
</protein>
<keyword evidence="5" id="KW-0349">Heme</keyword>
<evidence type="ECO:0000313" key="13">
    <source>
        <dbReference type="EMBL" id="GMA89569.1"/>
    </source>
</evidence>
<comment type="caution">
    <text evidence="13">The sequence shown here is derived from an EMBL/GenBank/DDBJ whole genome shotgun (WGS) entry which is preliminary data.</text>
</comment>
<keyword evidence="8" id="KW-0249">Electron transport</keyword>
<keyword evidence="10" id="KW-0408">Iron</keyword>
<evidence type="ECO:0000256" key="6">
    <source>
        <dbReference type="ARBA" id="ARBA00022692"/>
    </source>
</evidence>
<feature type="transmembrane region" description="Helical" evidence="12">
    <location>
        <begin position="223"/>
        <end position="242"/>
    </location>
</feature>
<keyword evidence="14" id="KW-1185">Reference proteome</keyword>
<evidence type="ECO:0000256" key="2">
    <source>
        <dbReference type="ARBA" id="ARBA00007543"/>
    </source>
</evidence>
<evidence type="ECO:0000256" key="7">
    <source>
        <dbReference type="ARBA" id="ARBA00022723"/>
    </source>
</evidence>
<gene>
    <name evidence="13" type="primary">cydB</name>
    <name evidence="13" type="ORF">GCM10025869_00980</name>
</gene>
<evidence type="ECO:0000256" key="1">
    <source>
        <dbReference type="ARBA" id="ARBA00004651"/>
    </source>
</evidence>
<evidence type="ECO:0000256" key="5">
    <source>
        <dbReference type="ARBA" id="ARBA00022617"/>
    </source>
</evidence>
<evidence type="ECO:0000313" key="14">
    <source>
        <dbReference type="Proteomes" id="UP001157069"/>
    </source>
</evidence>
<evidence type="ECO:0000256" key="12">
    <source>
        <dbReference type="SAM" id="Phobius"/>
    </source>
</evidence>
<feature type="transmembrane region" description="Helical" evidence="12">
    <location>
        <begin position="249"/>
        <end position="274"/>
    </location>
</feature>
<keyword evidence="11 12" id="KW-0472">Membrane</keyword>
<keyword evidence="6 12" id="KW-0812">Transmembrane</keyword>
<feature type="transmembrane region" description="Helical" evidence="12">
    <location>
        <begin position="6"/>
        <end position="37"/>
    </location>
</feature>
<feature type="transmembrane region" description="Helical" evidence="12">
    <location>
        <begin position="83"/>
        <end position="103"/>
    </location>
</feature>
<dbReference type="NCBIfam" id="TIGR00203">
    <property type="entry name" value="cydB"/>
    <property type="match status" value="1"/>
</dbReference>
<dbReference type="PIRSF" id="PIRSF000267">
    <property type="entry name" value="Cyt_oxidse_sub2"/>
    <property type="match status" value="1"/>
</dbReference>
<dbReference type="InterPro" id="IPR003317">
    <property type="entry name" value="Cyt-d_oxidase_su2"/>
</dbReference>
<evidence type="ECO:0000256" key="9">
    <source>
        <dbReference type="ARBA" id="ARBA00022989"/>
    </source>
</evidence>
<evidence type="ECO:0000256" key="4">
    <source>
        <dbReference type="ARBA" id="ARBA00022475"/>
    </source>
</evidence>
<dbReference type="EMBL" id="BSVA01000001">
    <property type="protein sequence ID" value="GMA89569.1"/>
    <property type="molecule type" value="Genomic_DNA"/>
</dbReference>
<evidence type="ECO:0000256" key="10">
    <source>
        <dbReference type="ARBA" id="ARBA00023004"/>
    </source>
</evidence>
<name>A0ABQ6JQZ7_9MICO</name>
<dbReference type="RefSeq" id="WP_284296898.1">
    <property type="nucleotide sequence ID" value="NZ_BSVA01000001.1"/>
</dbReference>
<evidence type="ECO:0000256" key="8">
    <source>
        <dbReference type="ARBA" id="ARBA00022982"/>
    </source>
</evidence>
<feature type="transmembrane region" description="Helical" evidence="12">
    <location>
        <begin position="115"/>
        <end position="137"/>
    </location>
</feature>
<accession>A0ABQ6JQZ7</accession>
<dbReference type="Proteomes" id="UP001157069">
    <property type="component" value="Unassembled WGS sequence"/>
</dbReference>
<feature type="transmembrane region" description="Helical" evidence="12">
    <location>
        <begin position="157"/>
        <end position="184"/>
    </location>
</feature>